<feature type="domain" description="STAS" evidence="1">
    <location>
        <begin position="12"/>
        <end position="98"/>
    </location>
</feature>
<proteinExistence type="predicted"/>
<dbReference type="GO" id="GO:0043856">
    <property type="term" value="F:anti-sigma factor antagonist activity"/>
    <property type="evidence" value="ECO:0007669"/>
    <property type="project" value="TreeGrafter"/>
</dbReference>
<dbReference type="AlphaFoldDB" id="A0A3D5QFV8"/>
<comment type="caution">
    <text evidence="2">The sequence shown here is derived from an EMBL/GenBank/DDBJ whole genome shotgun (WGS) entry which is preliminary data.</text>
</comment>
<reference evidence="2 3" key="1">
    <citation type="journal article" date="2018" name="Nat. Biotechnol.">
        <title>A standardized bacterial taxonomy based on genome phylogeny substantially revises the tree of life.</title>
        <authorList>
            <person name="Parks D.H."/>
            <person name="Chuvochina M."/>
            <person name="Waite D.W."/>
            <person name="Rinke C."/>
            <person name="Skarshewski A."/>
            <person name="Chaumeil P.A."/>
            <person name="Hugenholtz P."/>
        </authorList>
    </citation>
    <scope>NUCLEOTIDE SEQUENCE [LARGE SCALE GENOMIC DNA]</scope>
    <source>
        <strain evidence="2">UBA8672</strain>
    </source>
</reference>
<dbReference type="Pfam" id="PF01740">
    <property type="entry name" value="STAS"/>
    <property type="match status" value="1"/>
</dbReference>
<dbReference type="Gene3D" id="3.30.750.24">
    <property type="entry name" value="STAS domain"/>
    <property type="match status" value="1"/>
</dbReference>
<dbReference type="OMA" id="IMEIMTF"/>
<accession>A0A3D5QFV8</accession>
<dbReference type="InterPro" id="IPR036513">
    <property type="entry name" value="STAS_dom_sf"/>
</dbReference>
<dbReference type="Proteomes" id="UP000262325">
    <property type="component" value="Unassembled WGS sequence"/>
</dbReference>
<dbReference type="InterPro" id="IPR002645">
    <property type="entry name" value="STAS_dom"/>
</dbReference>
<sequence length="98" mass="11654">MNHNTVYPDEKLNKDSSSELKEKIMYSIEKNKVTFISFKNVIYLDKEGLNTLIELLEYSKKQKRELWLCEIKPEIMEIMTFTNLSNLFKMYSTSKSSE</sequence>
<dbReference type="PANTHER" id="PTHR33495">
    <property type="entry name" value="ANTI-SIGMA FACTOR ANTAGONIST TM_1081-RELATED-RELATED"/>
    <property type="match status" value="1"/>
</dbReference>
<protein>
    <submittedName>
        <fullName evidence="2">STAS domain-containing protein</fullName>
    </submittedName>
</protein>
<evidence type="ECO:0000313" key="3">
    <source>
        <dbReference type="Proteomes" id="UP000262325"/>
    </source>
</evidence>
<organism evidence="2 3">
    <name type="scientific">Flexistipes sinusarabici</name>
    <dbReference type="NCBI Taxonomy" id="2352"/>
    <lineage>
        <taxon>Bacteria</taxon>
        <taxon>Pseudomonadati</taxon>
        <taxon>Deferribacterota</taxon>
        <taxon>Deferribacteres</taxon>
        <taxon>Deferribacterales</taxon>
        <taxon>Flexistipitaceae</taxon>
        <taxon>Flexistipes</taxon>
    </lineage>
</organism>
<dbReference type="SUPFAM" id="SSF52091">
    <property type="entry name" value="SpoIIaa-like"/>
    <property type="match status" value="1"/>
</dbReference>
<gene>
    <name evidence="2" type="ORF">DHM44_10225</name>
</gene>
<evidence type="ECO:0000259" key="1">
    <source>
        <dbReference type="PROSITE" id="PS50801"/>
    </source>
</evidence>
<name>A0A3D5QFV8_FLESI</name>
<dbReference type="PROSITE" id="PS50801">
    <property type="entry name" value="STAS"/>
    <property type="match status" value="1"/>
</dbReference>
<dbReference type="RefSeq" id="WP_013887153.1">
    <property type="nucleotide sequence ID" value="NZ_JAAZVV010000019.1"/>
</dbReference>
<dbReference type="EMBL" id="DPPF01000219">
    <property type="protein sequence ID" value="HCW94042.1"/>
    <property type="molecule type" value="Genomic_DNA"/>
</dbReference>
<evidence type="ECO:0000313" key="2">
    <source>
        <dbReference type="EMBL" id="HCW94042.1"/>
    </source>
</evidence>
<dbReference type="CDD" id="cd07043">
    <property type="entry name" value="STAS_anti-anti-sigma_factors"/>
    <property type="match status" value="1"/>
</dbReference>